<accession>H8N144</accession>
<feature type="compositionally biased region" description="Basic residues" evidence="6">
    <location>
        <begin position="32"/>
        <end position="50"/>
    </location>
</feature>
<keyword evidence="2 5" id="KW-0689">Ribosomal protein</keyword>
<name>H8N144_CORCM</name>
<dbReference type="AlphaFoldDB" id="H8N144"/>
<dbReference type="GO" id="GO:0003735">
    <property type="term" value="F:structural constituent of ribosome"/>
    <property type="evidence" value="ECO:0007669"/>
    <property type="project" value="InterPro"/>
</dbReference>
<dbReference type="HOGENOM" id="CLU_129938_2_0_7"/>
<feature type="region of interest" description="Disordered" evidence="6">
    <location>
        <begin position="1"/>
        <end position="50"/>
    </location>
</feature>
<dbReference type="RefSeq" id="WP_014400872.1">
    <property type="nucleotide sequence ID" value="NC_017030.1"/>
</dbReference>
<reference evidence="7 8" key="1">
    <citation type="journal article" date="2012" name="J. Bacteriol.">
        <title>Complete Genome Sequence of the Fruiting Myxobacterium Corallococcus coralloides DSM 2259.</title>
        <authorList>
            <person name="Huntley S."/>
            <person name="Zhang Y."/>
            <person name="Treuner-Lange A."/>
            <person name="Kneip S."/>
            <person name="Sensen C.W."/>
            <person name="Sogaard-Andersen L."/>
        </authorList>
    </citation>
    <scope>NUCLEOTIDE SEQUENCE [LARGE SCALE GENOMIC DNA]</scope>
    <source>
        <strain evidence="8">ATCC 25202 / DSM 2259 / NBRC 100086 / M2</strain>
    </source>
</reference>
<dbReference type="GO" id="GO:0005840">
    <property type="term" value="C:ribosome"/>
    <property type="evidence" value="ECO:0007669"/>
    <property type="project" value="UniProtKB-KW"/>
</dbReference>
<evidence type="ECO:0000256" key="5">
    <source>
        <dbReference type="HAMAP-Rule" id="MF_00391"/>
    </source>
</evidence>
<dbReference type="NCBIfam" id="TIGR01030">
    <property type="entry name" value="rpmH_bact"/>
    <property type="match status" value="1"/>
</dbReference>
<reference evidence="8" key="2">
    <citation type="submission" date="2012-03" db="EMBL/GenBank/DDBJ databases">
        <title>Genome sequence of the fruiting myxobacterium Corallococcus coralloides DSM 2259.</title>
        <authorList>
            <person name="Huntley S."/>
            <person name="Zhang Y."/>
            <person name="Treuner-Lange A."/>
            <person name="Sensen C.W."/>
            <person name="Sogaard-Andersen L."/>
        </authorList>
    </citation>
    <scope>NUCLEOTIDE SEQUENCE [LARGE SCALE GENOMIC DNA]</scope>
    <source>
        <strain evidence="8">ATCC 25202 / DSM 2259 / NBRC 100086 / M2</strain>
    </source>
</reference>
<dbReference type="PANTHER" id="PTHR14503:SF4">
    <property type="entry name" value="LARGE RIBOSOMAL SUBUNIT PROTEIN BL34M"/>
    <property type="match status" value="1"/>
</dbReference>
<dbReference type="PROSITE" id="PS00784">
    <property type="entry name" value="RIBOSOMAL_L34"/>
    <property type="match status" value="1"/>
</dbReference>
<dbReference type="Pfam" id="PF00468">
    <property type="entry name" value="Ribosomal_L34"/>
    <property type="match status" value="1"/>
</dbReference>
<protein>
    <recommendedName>
        <fullName evidence="4 5">Large ribosomal subunit protein bL34</fullName>
    </recommendedName>
</protein>
<evidence type="ECO:0000256" key="6">
    <source>
        <dbReference type="SAM" id="MobiDB-lite"/>
    </source>
</evidence>
<dbReference type="GO" id="GO:1990904">
    <property type="term" value="C:ribonucleoprotein complex"/>
    <property type="evidence" value="ECO:0007669"/>
    <property type="project" value="UniProtKB-KW"/>
</dbReference>
<dbReference type="InterPro" id="IPR020939">
    <property type="entry name" value="Ribosomal_bL34_CS"/>
</dbReference>
<evidence type="ECO:0000256" key="2">
    <source>
        <dbReference type="ARBA" id="ARBA00022980"/>
    </source>
</evidence>
<dbReference type="FunCoup" id="H8N144">
    <property type="interactions" value="244"/>
</dbReference>
<evidence type="ECO:0000313" key="8">
    <source>
        <dbReference type="Proteomes" id="UP000007587"/>
    </source>
</evidence>
<dbReference type="STRING" id="1144275.COCOR_08100"/>
<organism evidence="7 8">
    <name type="scientific">Corallococcus coralloides (strain ATCC 25202 / DSM 2259 / NBRC 100086 / M2)</name>
    <name type="common">Myxococcus coralloides</name>
    <dbReference type="NCBI Taxonomy" id="1144275"/>
    <lineage>
        <taxon>Bacteria</taxon>
        <taxon>Pseudomonadati</taxon>
        <taxon>Myxococcota</taxon>
        <taxon>Myxococcia</taxon>
        <taxon>Myxococcales</taxon>
        <taxon>Cystobacterineae</taxon>
        <taxon>Myxococcaceae</taxon>
        <taxon>Corallococcus</taxon>
    </lineage>
</organism>
<dbReference type="PANTHER" id="PTHR14503">
    <property type="entry name" value="MITOCHONDRIAL RIBOSOMAL PROTEIN 34 FAMILY MEMBER"/>
    <property type="match status" value="1"/>
</dbReference>
<evidence type="ECO:0000256" key="1">
    <source>
        <dbReference type="ARBA" id="ARBA00010111"/>
    </source>
</evidence>
<keyword evidence="8" id="KW-1185">Reference proteome</keyword>
<evidence type="ECO:0000256" key="4">
    <source>
        <dbReference type="ARBA" id="ARBA00035177"/>
    </source>
</evidence>
<proteinExistence type="inferred from homology"/>
<dbReference type="Gene3D" id="1.10.287.3980">
    <property type="match status" value="1"/>
</dbReference>
<comment type="similarity">
    <text evidence="1 5">Belongs to the bacterial ribosomal protein bL34 family.</text>
</comment>
<dbReference type="InterPro" id="IPR000271">
    <property type="entry name" value="Ribosomal_bL34"/>
</dbReference>
<dbReference type="InParanoid" id="H8N144"/>
<keyword evidence="3 5" id="KW-0687">Ribonucleoprotein</keyword>
<dbReference type="EMBL" id="CP003389">
    <property type="protein sequence ID" value="AFE10225.1"/>
    <property type="molecule type" value="Genomic_DNA"/>
</dbReference>
<evidence type="ECO:0000256" key="3">
    <source>
        <dbReference type="ARBA" id="ARBA00023274"/>
    </source>
</evidence>
<feature type="compositionally biased region" description="Basic residues" evidence="6">
    <location>
        <begin position="10"/>
        <end position="24"/>
    </location>
</feature>
<sequence length="50" mass="5999">MSKRTYQPSKIRRNRAHGFRKRNATKSGRDVLKRRRAKGRKRLVVSSFKK</sequence>
<gene>
    <name evidence="5 7" type="primary">rpmH</name>
    <name evidence="7" type="ordered locus">COCOR_08100</name>
</gene>
<dbReference type="Proteomes" id="UP000007587">
    <property type="component" value="Chromosome"/>
</dbReference>
<dbReference type="FunFam" id="1.10.287.3980:FF:000001">
    <property type="entry name" value="Mitochondrial ribosomal protein L34"/>
    <property type="match status" value="1"/>
</dbReference>
<dbReference type="KEGG" id="ccx:COCOR_08100"/>
<dbReference type="OrthoDB" id="9804164at2"/>
<dbReference type="eggNOG" id="COG0230">
    <property type="taxonomic scope" value="Bacteria"/>
</dbReference>
<dbReference type="HAMAP" id="MF_00391">
    <property type="entry name" value="Ribosomal_bL34"/>
    <property type="match status" value="1"/>
</dbReference>
<dbReference type="GO" id="GO:0006412">
    <property type="term" value="P:translation"/>
    <property type="evidence" value="ECO:0007669"/>
    <property type="project" value="UniProtKB-UniRule"/>
</dbReference>
<evidence type="ECO:0000313" key="7">
    <source>
        <dbReference type="EMBL" id="AFE10225.1"/>
    </source>
</evidence>